<keyword evidence="2" id="KW-0808">Transferase</keyword>
<dbReference type="NCBIfam" id="TIGR01444">
    <property type="entry name" value="fkbM_fam"/>
    <property type="match status" value="1"/>
</dbReference>
<keyword evidence="2" id="KW-0489">Methyltransferase</keyword>
<proteinExistence type="predicted"/>
<dbReference type="Gene3D" id="3.40.50.150">
    <property type="entry name" value="Vaccinia Virus protein VP39"/>
    <property type="match status" value="1"/>
</dbReference>
<dbReference type="Proteomes" id="UP001523216">
    <property type="component" value="Unassembled WGS sequence"/>
</dbReference>
<reference evidence="2 3" key="1">
    <citation type="submission" date="2022-06" db="EMBL/GenBank/DDBJ databases">
        <title>Actinoplanes abujensis sp. nov., isolated from Nigerian arid soil.</title>
        <authorList>
            <person name="Ding P."/>
        </authorList>
    </citation>
    <scope>NUCLEOTIDE SEQUENCE [LARGE SCALE GENOMIC DNA]</scope>
    <source>
        <strain evidence="3">TRM88002</strain>
    </source>
</reference>
<dbReference type="Pfam" id="PF05050">
    <property type="entry name" value="Methyltransf_21"/>
    <property type="match status" value="1"/>
</dbReference>
<dbReference type="GO" id="GO:0032259">
    <property type="term" value="P:methylation"/>
    <property type="evidence" value="ECO:0007669"/>
    <property type="project" value="UniProtKB-KW"/>
</dbReference>
<feature type="domain" description="Methyltransferase FkbM" evidence="1">
    <location>
        <begin position="26"/>
        <end position="183"/>
    </location>
</feature>
<sequence length="231" mass="25447">MYRNIVTGRSYLQHGVTIRPGDTVIDVGANVGIASLAFSWEAPGVRVLAFEPARDAHEALVANFAEHGVDGHVFDHALSDHDGAATLTNYPESTAMTSLHADRDYDVALTRTFLTNSGFAGRDIEDMMRGRHRTETQECATRTLSAVIDEQGLTGIGLLKINVEKAEHEVLRGLAERHWPLVRQVVLQLHDMGGRLQELRADLTVRGLRVTVDQDPLLAGTDIYELFAVRP</sequence>
<dbReference type="InterPro" id="IPR006342">
    <property type="entry name" value="FkbM_mtfrase"/>
</dbReference>
<name>A0ABT0YAP9_9ACTN</name>
<dbReference type="GO" id="GO:0008168">
    <property type="term" value="F:methyltransferase activity"/>
    <property type="evidence" value="ECO:0007669"/>
    <property type="project" value="UniProtKB-KW"/>
</dbReference>
<dbReference type="PANTHER" id="PTHR34203">
    <property type="entry name" value="METHYLTRANSFERASE, FKBM FAMILY PROTEIN"/>
    <property type="match status" value="1"/>
</dbReference>
<dbReference type="InterPro" id="IPR052514">
    <property type="entry name" value="SAM-dependent_MTase"/>
</dbReference>
<keyword evidence="3" id="KW-1185">Reference proteome</keyword>
<protein>
    <submittedName>
        <fullName evidence="2">FkbM family methyltransferase</fullName>
    </submittedName>
</protein>
<evidence type="ECO:0000259" key="1">
    <source>
        <dbReference type="Pfam" id="PF05050"/>
    </source>
</evidence>
<accession>A0ABT0YAP9</accession>
<evidence type="ECO:0000313" key="3">
    <source>
        <dbReference type="Proteomes" id="UP001523216"/>
    </source>
</evidence>
<gene>
    <name evidence="2" type="ORF">LXN57_36720</name>
</gene>
<dbReference type="InterPro" id="IPR029063">
    <property type="entry name" value="SAM-dependent_MTases_sf"/>
</dbReference>
<dbReference type="SUPFAM" id="SSF53335">
    <property type="entry name" value="S-adenosyl-L-methionine-dependent methyltransferases"/>
    <property type="match status" value="1"/>
</dbReference>
<dbReference type="RefSeq" id="WP_251802824.1">
    <property type="nucleotide sequence ID" value="NZ_JAMQOL010000054.1"/>
</dbReference>
<evidence type="ECO:0000313" key="2">
    <source>
        <dbReference type="EMBL" id="MCM4083112.1"/>
    </source>
</evidence>
<dbReference type="PANTHER" id="PTHR34203:SF13">
    <property type="entry name" value="EXPRESSED PROTEIN"/>
    <property type="match status" value="1"/>
</dbReference>
<dbReference type="EMBL" id="JAMQOL010000054">
    <property type="protein sequence ID" value="MCM4083112.1"/>
    <property type="molecule type" value="Genomic_DNA"/>
</dbReference>
<comment type="caution">
    <text evidence="2">The sequence shown here is derived from an EMBL/GenBank/DDBJ whole genome shotgun (WGS) entry which is preliminary data.</text>
</comment>
<organism evidence="2 3">
    <name type="scientific">Paractinoplanes hotanensis</name>
    <dbReference type="NCBI Taxonomy" id="2906497"/>
    <lineage>
        <taxon>Bacteria</taxon>
        <taxon>Bacillati</taxon>
        <taxon>Actinomycetota</taxon>
        <taxon>Actinomycetes</taxon>
        <taxon>Micromonosporales</taxon>
        <taxon>Micromonosporaceae</taxon>
        <taxon>Paractinoplanes</taxon>
    </lineage>
</organism>